<dbReference type="GeneID" id="97045476"/>
<protein>
    <submittedName>
        <fullName evidence="1">Uncharacterized protein</fullName>
    </submittedName>
</protein>
<reference evidence="1 2" key="1">
    <citation type="submission" date="2020-04" db="EMBL/GenBank/DDBJ databases">
        <authorList>
            <person name="De Canck E."/>
        </authorList>
    </citation>
    <scope>NUCLEOTIDE SEQUENCE [LARGE SCALE GENOMIC DNA]</scope>
    <source>
        <strain evidence="1 2">LMG 24238</strain>
    </source>
</reference>
<gene>
    <name evidence="1" type="ORF">LMG24238_06909</name>
</gene>
<organism evidence="1 2">
    <name type="scientific">Paraburkholderia sediminicola</name>
    <dbReference type="NCBI Taxonomy" id="458836"/>
    <lineage>
        <taxon>Bacteria</taxon>
        <taxon>Pseudomonadati</taxon>
        <taxon>Pseudomonadota</taxon>
        <taxon>Betaproteobacteria</taxon>
        <taxon>Burkholderiales</taxon>
        <taxon>Burkholderiaceae</taxon>
        <taxon>Paraburkholderia</taxon>
    </lineage>
</organism>
<dbReference type="AlphaFoldDB" id="A0A6J5CRS8"/>
<name>A0A6J5CRS8_9BURK</name>
<dbReference type="EMBL" id="CADIKC010000015">
    <property type="protein sequence ID" value="CAB3742608.1"/>
    <property type="molecule type" value="Genomic_DNA"/>
</dbReference>
<evidence type="ECO:0000313" key="2">
    <source>
        <dbReference type="Proteomes" id="UP000494255"/>
    </source>
</evidence>
<accession>A0A6J5CRS8</accession>
<evidence type="ECO:0000313" key="1">
    <source>
        <dbReference type="EMBL" id="CAB3742608.1"/>
    </source>
</evidence>
<sequence length="225" mass="24766">MAGVITIRVSSNANEIARGLDDFIRRQLPFAIAQGVNLTANRVAGDETENIVKTFKNPSPFTRKAVGIKRAKKGSPTAVVFMKDATAAYLQPYETGGAHRLAGTALLNPKDINLNQYGQLPRGIMAKLRGRKDIYIGVIQTAKGSINGVWQRLDVTNKGTTRRKRVERGSVHDKHLGALKLLIRFGDALPVKQQLNWGKKAKQTVDQWIDRDLSTALAAARRTAR</sequence>
<keyword evidence="2" id="KW-1185">Reference proteome</keyword>
<dbReference type="Proteomes" id="UP000494255">
    <property type="component" value="Unassembled WGS sequence"/>
</dbReference>
<proteinExistence type="predicted"/>
<dbReference type="RefSeq" id="WP_175054359.1">
    <property type="nucleotide sequence ID" value="NZ_CADIKC010000015.1"/>
</dbReference>